<dbReference type="EMBL" id="CP078145">
    <property type="protein sequence ID" value="QXN89673.1"/>
    <property type="molecule type" value="Genomic_DNA"/>
</dbReference>
<evidence type="ECO:0000256" key="8">
    <source>
        <dbReference type="SAM" id="Phobius"/>
    </source>
</evidence>
<accession>A0ABX8RJ68</accession>
<reference evidence="10 11" key="1">
    <citation type="submission" date="2021-07" db="EMBL/GenBank/DDBJ databases">
        <title>Whole Genome Sequence of Nocardia Iowensis.</title>
        <authorList>
            <person name="Lamm A."/>
            <person name="Collins-Fairclough A.M."/>
            <person name="Bunk B."/>
            <person name="Sproer C."/>
        </authorList>
    </citation>
    <scope>NUCLEOTIDE SEQUENCE [LARGE SCALE GENOMIC DNA]</scope>
    <source>
        <strain evidence="10 11">NRRL 5646</strain>
    </source>
</reference>
<keyword evidence="2" id="KW-1003">Cell membrane</keyword>
<keyword evidence="11" id="KW-1185">Reference proteome</keyword>
<evidence type="ECO:0000313" key="10">
    <source>
        <dbReference type="EMBL" id="QXN89673.1"/>
    </source>
</evidence>
<feature type="domain" description="Pycsar effector protein" evidence="9">
    <location>
        <begin position="11"/>
        <end position="166"/>
    </location>
</feature>
<sequence>MSGGRDGLENSWKTLDLVLLLIKHAETKAIATLAAAGVLGQILFVLVQPRAGKTTTVVLVIACVSALFVTGAGVCAACVLWPRLKSGDAALNLLYFGSFAADRGLTRDRYVRAVTELSWRPDDFIEQLVEQVWVNAEVARRKYRFANRAVGCLLIALPGLAVTALLSVLLAQP</sequence>
<gene>
    <name evidence="10" type="ORF">KV110_29960</name>
</gene>
<dbReference type="Pfam" id="PF18967">
    <property type="entry name" value="PycTM"/>
    <property type="match status" value="1"/>
</dbReference>
<keyword evidence="4" id="KW-0547">Nucleotide-binding</keyword>
<evidence type="ECO:0000259" key="9">
    <source>
        <dbReference type="Pfam" id="PF18967"/>
    </source>
</evidence>
<dbReference type="Proteomes" id="UP000694257">
    <property type="component" value="Chromosome"/>
</dbReference>
<evidence type="ECO:0000256" key="2">
    <source>
        <dbReference type="ARBA" id="ARBA00022475"/>
    </source>
</evidence>
<evidence type="ECO:0000256" key="1">
    <source>
        <dbReference type="ARBA" id="ARBA00004236"/>
    </source>
</evidence>
<keyword evidence="5 8" id="KW-1133">Transmembrane helix</keyword>
<evidence type="ECO:0000256" key="5">
    <source>
        <dbReference type="ARBA" id="ARBA00022989"/>
    </source>
</evidence>
<name>A0ABX8RJ68_NOCIO</name>
<dbReference type="InterPro" id="IPR043760">
    <property type="entry name" value="PycTM_dom"/>
</dbReference>
<evidence type="ECO:0000256" key="4">
    <source>
        <dbReference type="ARBA" id="ARBA00022741"/>
    </source>
</evidence>
<keyword evidence="7 8" id="KW-0472">Membrane</keyword>
<evidence type="ECO:0000256" key="6">
    <source>
        <dbReference type="ARBA" id="ARBA00023118"/>
    </source>
</evidence>
<comment type="subcellular location">
    <subcellularLocation>
        <location evidence="1">Cell membrane</location>
    </subcellularLocation>
</comment>
<feature type="transmembrane region" description="Helical" evidence="8">
    <location>
        <begin position="59"/>
        <end position="81"/>
    </location>
</feature>
<protein>
    <recommendedName>
        <fullName evidence="9">Pycsar effector protein domain-containing protein</fullName>
    </recommendedName>
</protein>
<proteinExistence type="predicted"/>
<organism evidence="10 11">
    <name type="scientific">Nocardia iowensis</name>
    <dbReference type="NCBI Taxonomy" id="204891"/>
    <lineage>
        <taxon>Bacteria</taxon>
        <taxon>Bacillati</taxon>
        <taxon>Actinomycetota</taxon>
        <taxon>Actinomycetes</taxon>
        <taxon>Mycobacteriales</taxon>
        <taxon>Nocardiaceae</taxon>
        <taxon>Nocardia</taxon>
    </lineage>
</organism>
<keyword evidence="3 8" id="KW-0812">Transmembrane</keyword>
<dbReference type="RefSeq" id="WP_218470546.1">
    <property type="nucleotide sequence ID" value="NZ_BAABJN010000006.1"/>
</dbReference>
<feature type="transmembrane region" description="Helical" evidence="8">
    <location>
        <begin position="150"/>
        <end position="171"/>
    </location>
</feature>
<feature type="transmembrane region" description="Helical" evidence="8">
    <location>
        <begin position="29"/>
        <end position="47"/>
    </location>
</feature>
<evidence type="ECO:0000256" key="7">
    <source>
        <dbReference type="ARBA" id="ARBA00023136"/>
    </source>
</evidence>
<keyword evidence="6" id="KW-0051">Antiviral defense</keyword>
<evidence type="ECO:0000313" key="11">
    <source>
        <dbReference type="Proteomes" id="UP000694257"/>
    </source>
</evidence>
<evidence type="ECO:0000256" key="3">
    <source>
        <dbReference type="ARBA" id="ARBA00022692"/>
    </source>
</evidence>